<gene>
    <name evidence="1" type="ORF">SAMEA4873563_04828</name>
</gene>
<reference evidence="1" key="1">
    <citation type="submission" date="2019-03" db="EMBL/GenBank/DDBJ databases">
        <authorList>
            <consortium name="Pathogen Informatics"/>
        </authorList>
    </citation>
    <scope>NUCLEOTIDE SEQUENCE</scope>
    <source>
        <strain evidence="1">5012STDY7626362</strain>
    </source>
</reference>
<sequence>MNCFRRVLTRCEKKAGNYEALLHLAYGIIVKNKVLLRGFKSDMQDTLPSMMISILLYMFQLKIITF</sequence>
<accession>A0A486VZB2</accession>
<evidence type="ECO:0000313" key="1">
    <source>
        <dbReference type="EMBL" id="VGM56397.1"/>
    </source>
</evidence>
<dbReference type="AlphaFoldDB" id="A0A486VZB2"/>
<dbReference type="EMBL" id="CAAHDH010000009">
    <property type="protein sequence ID" value="VGM56397.1"/>
    <property type="molecule type" value="Genomic_DNA"/>
</dbReference>
<protein>
    <submittedName>
        <fullName evidence="1">Uncharacterized protein</fullName>
    </submittedName>
</protein>
<name>A0A486VZB2_KLEPN</name>
<organism evidence="1">
    <name type="scientific">Klebsiella pneumoniae</name>
    <dbReference type="NCBI Taxonomy" id="573"/>
    <lineage>
        <taxon>Bacteria</taxon>
        <taxon>Pseudomonadati</taxon>
        <taxon>Pseudomonadota</taxon>
        <taxon>Gammaproteobacteria</taxon>
        <taxon>Enterobacterales</taxon>
        <taxon>Enterobacteriaceae</taxon>
        <taxon>Klebsiella/Raoultella group</taxon>
        <taxon>Klebsiella</taxon>
        <taxon>Klebsiella pneumoniae complex</taxon>
    </lineage>
</organism>
<proteinExistence type="predicted"/>